<comment type="caution">
    <text evidence="2">The sequence shown here is derived from an EMBL/GenBank/DDBJ whole genome shotgun (WGS) entry which is preliminary data.</text>
</comment>
<dbReference type="EMBL" id="VSRR010083355">
    <property type="protein sequence ID" value="MPC90132.1"/>
    <property type="molecule type" value="Genomic_DNA"/>
</dbReference>
<sequence>MLVGARVSGVYKIYPFTCSCGKPVLVWCDMETDGGGWTVFLSRQQQNVQLDFNRTWDHYKAGFGSPYSEYYLGNEVLHQMTYSRAYAIRLDVGLASGGYDFATYKKFKVNSEDKG</sequence>
<evidence type="ECO:0000259" key="1">
    <source>
        <dbReference type="PROSITE" id="PS51406"/>
    </source>
</evidence>
<dbReference type="PANTHER" id="PTHR19143">
    <property type="entry name" value="FIBRINOGEN/TENASCIN/ANGIOPOEITIN"/>
    <property type="match status" value="1"/>
</dbReference>
<gene>
    <name evidence="2" type="primary">ANGPT4_0</name>
    <name evidence="2" type="ORF">E2C01_085102</name>
</gene>
<dbReference type="NCBIfam" id="NF040941">
    <property type="entry name" value="GGGWT_bact"/>
    <property type="match status" value="1"/>
</dbReference>
<reference evidence="2 3" key="1">
    <citation type="submission" date="2019-05" db="EMBL/GenBank/DDBJ databases">
        <title>Another draft genome of Portunus trituberculatus and its Hox gene families provides insights of decapod evolution.</title>
        <authorList>
            <person name="Jeong J.-H."/>
            <person name="Song I."/>
            <person name="Kim S."/>
            <person name="Choi T."/>
            <person name="Kim D."/>
            <person name="Ryu S."/>
            <person name="Kim W."/>
        </authorList>
    </citation>
    <scope>NUCLEOTIDE SEQUENCE [LARGE SCALE GENOMIC DNA]</scope>
    <source>
        <tissue evidence="2">Muscle</tissue>
    </source>
</reference>
<name>A0A5B7J1Q1_PORTR</name>
<evidence type="ECO:0000313" key="2">
    <source>
        <dbReference type="EMBL" id="MPC90132.1"/>
    </source>
</evidence>
<dbReference type="PROSITE" id="PS51406">
    <property type="entry name" value="FIBRINOGEN_C_2"/>
    <property type="match status" value="1"/>
</dbReference>
<dbReference type="InterPro" id="IPR014716">
    <property type="entry name" value="Fibrinogen_a/b/g_C_1"/>
</dbReference>
<accession>A0A5B7J1Q1</accession>
<proteinExistence type="predicted"/>
<dbReference type="OrthoDB" id="6348679at2759"/>
<dbReference type="Proteomes" id="UP000324222">
    <property type="component" value="Unassembled WGS sequence"/>
</dbReference>
<keyword evidence="3" id="KW-1185">Reference proteome</keyword>
<dbReference type="Gene3D" id="3.90.215.10">
    <property type="entry name" value="Gamma Fibrinogen, chain A, domain 1"/>
    <property type="match status" value="1"/>
</dbReference>
<evidence type="ECO:0000313" key="3">
    <source>
        <dbReference type="Proteomes" id="UP000324222"/>
    </source>
</evidence>
<dbReference type="InterPro" id="IPR050373">
    <property type="entry name" value="Fibrinogen_C-term_domain"/>
</dbReference>
<dbReference type="GO" id="GO:0005615">
    <property type="term" value="C:extracellular space"/>
    <property type="evidence" value="ECO:0007669"/>
    <property type="project" value="TreeGrafter"/>
</dbReference>
<feature type="domain" description="Fibrinogen C-terminal" evidence="1">
    <location>
        <begin position="1"/>
        <end position="115"/>
    </location>
</feature>
<dbReference type="InterPro" id="IPR002181">
    <property type="entry name" value="Fibrinogen_a/b/g_C_dom"/>
</dbReference>
<dbReference type="SMART" id="SM00186">
    <property type="entry name" value="FBG"/>
    <property type="match status" value="1"/>
</dbReference>
<dbReference type="InterPro" id="IPR036056">
    <property type="entry name" value="Fibrinogen-like_C"/>
</dbReference>
<dbReference type="SUPFAM" id="SSF56496">
    <property type="entry name" value="Fibrinogen C-terminal domain-like"/>
    <property type="match status" value="1"/>
</dbReference>
<organism evidence="2 3">
    <name type="scientific">Portunus trituberculatus</name>
    <name type="common">Swimming crab</name>
    <name type="synonym">Neptunus trituberculatus</name>
    <dbReference type="NCBI Taxonomy" id="210409"/>
    <lineage>
        <taxon>Eukaryota</taxon>
        <taxon>Metazoa</taxon>
        <taxon>Ecdysozoa</taxon>
        <taxon>Arthropoda</taxon>
        <taxon>Crustacea</taxon>
        <taxon>Multicrustacea</taxon>
        <taxon>Malacostraca</taxon>
        <taxon>Eumalacostraca</taxon>
        <taxon>Eucarida</taxon>
        <taxon>Decapoda</taxon>
        <taxon>Pleocyemata</taxon>
        <taxon>Brachyura</taxon>
        <taxon>Eubrachyura</taxon>
        <taxon>Portunoidea</taxon>
        <taxon>Portunidae</taxon>
        <taxon>Portuninae</taxon>
        <taxon>Portunus</taxon>
    </lineage>
</organism>
<dbReference type="Pfam" id="PF00147">
    <property type="entry name" value="Fibrinogen_C"/>
    <property type="match status" value="1"/>
</dbReference>
<dbReference type="AlphaFoldDB" id="A0A5B7J1Q1"/>
<protein>
    <submittedName>
        <fullName evidence="2">Angiopoietin-4</fullName>
    </submittedName>
</protein>